<dbReference type="InterPro" id="IPR024607">
    <property type="entry name" value="Sulfatase_CS"/>
</dbReference>
<dbReference type="GO" id="GO:0005737">
    <property type="term" value="C:cytoplasm"/>
    <property type="evidence" value="ECO:0007669"/>
    <property type="project" value="TreeGrafter"/>
</dbReference>
<comment type="cofactor">
    <cofactor evidence="1">
        <name>Ca(2+)</name>
        <dbReference type="ChEBI" id="CHEBI:29108"/>
    </cofactor>
</comment>
<evidence type="ECO:0000256" key="1">
    <source>
        <dbReference type="ARBA" id="ARBA00001913"/>
    </source>
</evidence>
<dbReference type="InterPro" id="IPR017850">
    <property type="entry name" value="Alkaline_phosphatase_core_sf"/>
</dbReference>
<dbReference type="PROSITE" id="PS00149">
    <property type="entry name" value="SULFATASE_2"/>
    <property type="match status" value="1"/>
</dbReference>
<evidence type="ECO:0000256" key="6">
    <source>
        <dbReference type="ARBA" id="ARBA00022837"/>
    </source>
</evidence>
<dbReference type="GO" id="GO:0046872">
    <property type="term" value="F:metal ion binding"/>
    <property type="evidence" value="ECO:0007669"/>
    <property type="project" value="UniProtKB-KW"/>
</dbReference>
<keyword evidence="4" id="KW-0732">Signal</keyword>
<accession>A0A8S9WRG6</accession>
<evidence type="ECO:0000256" key="2">
    <source>
        <dbReference type="ARBA" id="ARBA00008779"/>
    </source>
</evidence>
<evidence type="ECO:0000256" key="5">
    <source>
        <dbReference type="ARBA" id="ARBA00022801"/>
    </source>
</evidence>
<dbReference type="Gene3D" id="3.40.720.10">
    <property type="entry name" value="Alkaline Phosphatase, subunit A"/>
    <property type="match status" value="1"/>
</dbReference>
<evidence type="ECO:0000259" key="7">
    <source>
        <dbReference type="Pfam" id="PF00884"/>
    </source>
</evidence>
<dbReference type="GO" id="GO:0004423">
    <property type="term" value="F:iduronate-2-sulfatase activity"/>
    <property type="evidence" value="ECO:0007669"/>
    <property type="project" value="InterPro"/>
</dbReference>
<sequence length="552" mass="62643">MNIAPRSVEIDAKSLSSFPSSDNGCGLSSIFCWSDVIKVFHLKMQLYTYLTAVALLFCCCAARKNVLLIIFDDLRPALGCYGDRNAVTPNIDKIAQDGIVFWKAYAQQALCAPSRNSFLTSRRPDTLHLYDFYSYWRTFSGNYTTIPQYFKENGYHTKSVGKVFHPGISSNFSDDQPFSWSEEPFHPSTETYKNAAVCYSDDDPFVGRKNVVCPVRMSSQPGGSLPDDETTREAVQFLRTADLKSPFFLAVGFHKPHLPLKYPQHFDGYHHLDDVVLPQHRTRPAGMPEVAWNPWTDLRERHDIAKLGLDFPFGRVPDEKAKLILRSYYASVTYVDSLLGQIINELEASGKYEDTVIALLGDHGWSLGEHGEWSKYSNYDVATRVPLILHAPTTITNMVGSEVRSDPVELLDLFPTLVHLAGLPTVPPCGLKSKETKLCTEGKNIFDRSEVREAFSQYPRPSVAPQKNSDKPKLADIRIMGYSIVTDRFRYTEWVGFRNFTPQWSDLVGKELYDHKKDQDEADNVVESQQYSDDVEFLSQRLRTVNREFSAN</sequence>
<keyword evidence="6" id="KW-0106">Calcium</keyword>
<reference evidence="8" key="1">
    <citation type="journal article" date="2021" name="Mol. Ecol. Resour.">
        <title>Apolygus lucorum genome provides insights into omnivorousness and mesophyll feeding.</title>
        <authorList>
            <person name="Liu Y."/>
            <person name="Liu H."/>
            <person name="Wang H."/>
            <person name="Huang T."/>
            <person name="Liu B."/>
            <person name="Yang B."/>
            <person name="Yin L."/>
            <person name="Li B."/>
            <person name="Zhang Y."/>
            <person name="Zhang S."/>
            <person name="Jiang F."/>
            <person name="Zhang X."/>
            <person name="Ren Y."/>
            <person name="Wang B."/>
            <person name="Wang S."/>
            <person name="Lu Y."/>
            <person name="Wu K."/>
            <person name="Fan W."/>
            <person name="Wang G."/>
        </authorList>
    </citation>
    <scope>NUCLEOTIDE SEQUENCE</scope>
    <source>
        <strain evidence="8">12Hb</strain>
    </source>
</reference>
<name>A0A8S9WRG6_APOLU</name>
<keyword evidence="9" id="KW-1185">Reference proteome</keyword>
<dbReference type="InterPro" id="IPR035874">
    <property type="entry name" value="IDS"/>
</dbReference>
<gene>
    <name evidence="8" type="ORF">GE061_006801</name>
</gene>
<comment type="caution">
    <text evidence="8">The sequence shown here is derived from an EMBL/GenBank/DDBJ whole genome shotgun (WGS) entry which is preliminary data.</text>
</comment>
<evidence type="ECO:0000256" key="3">
    <source>
        <dbReference type="ARBA" id="ARBA00022723"/>
    </source>
</evidence>
<keyword evidence="5" id="KW-0378">Hydrolase</keyword>
<dbReference type="SUPFAM" id="SSF53649">
    <property type="entry name" value="Alkaline phosphatase-like"/>
    <property type="match status" value="1"/>
</dbReference>
<evidence type="ECO:0000256" key="4">
    <source>
        <dbReference type="ARBA" id="ARBA00022729"/>
    </source>
</evidence>
<feature type="domain" description="Sulfatase N-terminal" evidence="7">
    <location>
        <begin position="64"/>
        <end position="422"/>
    </location>
</feature>
<dbReference type="Pfam" id="PF00884">
    <property type="entry name" value="Sulfatase"/>
    <property type="match status" value="1"/>
</dbReference>
<comment type="similarity">
    <text evidence="2">Belongs to the sulfatase family.</text>
</comment>
<dbReference type="AlphaFoldDB" id="A0A8S9WRG6"/>
<evidence type="ECO:0000313" key="9">
    <source>
        <dbReference type="Proteomes" id="UP000466442"/>
    </source>
</evidence>
<dbReference type="PANTHER" id="PTHR45953">
    <property type="entry name" value="IDURONATE 2-SULFATASE"/>
    <property type="match status" value="1"/>
</dbReference>
<evidence type="ECO:0000313" key="8">
    <source>
        <dbReference type="EMBL" id="KAF6198779.1"/>
    </source>
</evidence>
<dbReference type="PANTHER" id="PTHR45953:SF1">
    <property type="entry name" value="IDURONATE 2-SULFATASE"/>
    <property type="match status" value="1"/>
</dbReference>
<dbReference type="CDD" id="cd16030">
    <property type="entry name" value="iduronate-2-sulfatase"/>
    <property type="match status" value="1"/>
</dbReference>
<keyword evidence="3" id="KW-0479">Metal-binding</keyword>
<dbReference type="EMBL" id="WIXP02000015">
    <property type="protein sequence ID" value="KAF6198779.1"/>
    <property type="molecule type" value="Genomic_DNA"/>
</dbReference>
<dbReference type="Proteomes" id="UP000466442">
    <property type="component" value="Unassembled WGS sequence"/>
</dbReference>
<proteinExistence type="inferred from homology"/>
<organism evidence="8 9">
    <name type="scientific">Apolygus lucorum</name>
    <name type="common">Small green plant bug</name>
    <name type="synonym">Lygocoris lucorum</name>
    <dbReference type="NCBI Taxonomy" id="248454"/>
    <lineage>
        <taxon>Eukaryota</taxon>
        <taxon>Metazoa</taxon>
        <taxon>Ecdysozoa</taxon>
        <taxon>Arthropoda</taxon>
        <taxon>Hexapoda</taxon>
        <taxon>Insecta</taxon>
        <taxon>Pterygota</taxon>
        <taxon>Neoptera</taxon>
        <taxon>Paraneoptera</taxon>
        <taxon>Hemiptera</taxon>
        <taxon>Heteroptera</taxon>
        <taxon>Panheteroptera</taxon>
        <taxon>Cimicomorpha</taxon>
        <taxon>Miridae</taxon>
        <taxon>Mirini</taxon>
        <taxon>Apolygus</taxon>
    </lineage>
</organism>
<dbReference type="InterPro" id="IPR000917">
    <property type="entry name" value="Sulfatase_N"/>
</dbReference>
<dbReference type="OrthoDB" id="96314at2759"/>
<protein>
    <recommendedName>
        <fullName evidence="7">Sulfatase N-terminal domain-containing protein</fullName>
    </recommendedName>
</protein>